<comment type="caution">
    <text evidence="7">The sequence shown here is derived from an EMBL/GenBank/DDBJ whole genome shotgun (WGS) entry which is preliminary data.</text>
</comment>
<keyword evidence="2" id="KW-0812">Transmembrane</keyword>
<proteinExistence type="predicted"/>
<dbReference type="SUPFAM" id="SSF50182">
    <property type="entry name" value="Sm-like ribonucleoproteins"/>
    <property type="match status" value="1"/>
</dbReference>
<dbReference type="EMBL" id="CAICTM010000394">
    <property type="protein sequence ID" value="CAB9509576.1"/>
    <property type="molecule type" value="Genomic_DNA"/>
</dbReference>
<feature type="signal peptide" evidence="5">
    <location>
        <begin position="1"/>
        <end position="26"/>
    </location>
</feature>
<feature type="chain" id="PRO_5040505293" evidence="5">
    <location>
        <begin position="27"/>
        <end position="423"/>
    </location>
</feature>
<gene>
    <name evidence="7" type="ORF">SEMRO_395_G134090.1</name>
</gene>
<evidence type="ECO:0000313" key="7">
    <source>
        <dbReference type="EMBL" id="CAB9509576.1"/>
    </source>
</evidence>
<evidence type="ECO:0000256" key="4">
    <source>
        <dbReference type="ARBA" id="ARBA00023136"/>
    </source>
</evidence>
<keyword evidence="8" id="KW-1185">Reference proteome</keyword>
<keyword evidence="3" id="KW-1133">Transmembrane helix</keyword>
<organism evidence="7 8">
    <name type="scientific">Seminavis robusta</name>
    <dbReference type="NCBI Taxonomy" id="568900"/>
    <lineage>
        <taxon>Eukaryota</taxon>
        <taxon>Sar</taxon>
        <taxon>Stramenopiles</taxon>
        <taxon>Ochrophyta</taxon>
        <taxon>Bacillariophyta</taxon>
        <taxon>Bacillariophyceae</taxon>
        <taxon>Bacillariophycidae</taxon>
        <taxon>Naviculales</taxon>
        <taxon>Naviculaceae</taxon>
        <taxon>Seminavis</taxon>
    </lineage>
</organism>
<dbReference type="GO" id="GO:0055085">
    <property type="term" value="P:transmembrane transport"/>
    <property type="evidence" value="ECO:0007669"/>
    <property type="project" value="InterPro"/>
</dbReference>
<dbReference type="PANTHER" id="PTHR30566:SF5">
    <property type="entry name" value="MECHANOSENSITIVE ION CHANNEL PROTEIN 1, MITOCHONDRIAL-RELATED"/>
    <property type="match status" value="1"/>
</dbReference>
<dbReference type="PANTHER" id="PTHR30566">
    <property type="entry name" value="YNAI-RELATED MECHANOSENSITIVE ION CHANNEL"/>
    <property type="match status" value="1"/>
</dbReference>
<dbReference type="InterPro" id="IPR010920">
    <property type="entry name" value="LSM_dom_sf"/>
</dbReference>
<evidence type="ECO:0000256" key="3">
    <source>
        <dbReference type="ARBA" id="ARBA00022989"/>
    </source>
</evidence>
<accession>A0A9N8HCU2</accession>
<dbReference type="Gene3D" id="2.30.30.60">
    <property type="match status" value="1"/>
</dbReference>
<evidence type="ECO:0000259" key="6">
    <source>
        <dbReference type="Pfam" id="PF00924"/>
    </source>
</evidence>
<comment type="subcellular location">
    <subcellularLocation>
        <location evidence="1">Membrane</location>
    </subcellularLocation>
</comment>
<dbReference type="InterPro" id="IPR023408">
    <property type="entry name" value="MscS_beta-dom_sf"/>
</dbReference>
<keyword evidence="5" id="KW-0732">Signal</keyword>
<dbReference type="OrthoDB" id="44946at2759"/>
<evidence type="ECO:0000256" key="5">
    <source>
        <dbReference type="SAM" id="SignalP"/>
    </source>
</evidence>
<reference evidence="7" key="1">
    <citation type="submission" date="2020-06" db="EMBL/GenBank/DDBJ databases">
        <authorList>
            <consortium name="Plant Systems Biology data submission"/>
        </authorList>
    </citation>
    <scope>NUCLEOTIDE SEQUENCE</scope>
    <source>
        <strain evidence="7">D6</strain>
    </source>
</reference>
<dbReference type="Pfam" id="PF00924">
    <property type="entry name" value="MS_channel_2nd"/>
    <property type="match status" value="1"/>
</dbReference>
<dbReference type="Gene3D" id="1.10.287.1260">
    <property type="match status" value="1"/>
</dbReference>
<dbReference type="Proteomes" id="UP001153069">
    <property type="component" value="Unassembled WGS sequence"/>
</dbReference>
<dbReference type="InterPro" id="IPR006685">
    <property type="entry name" value="MscS_channel_2nd"/>
</dbReference>
<evidence type="ECO:0000256" key="2">
    <source>
        <dbReference type="ARBA" id="ARBA00022692"/>
    </source>
</evidence>
<evidence type="ECO:0000313" key="8">
    <source>
        <dbReference type="Proteomes" id="UP001153069"/>
    </source>
</evidence>
<protein>
    <submittedName>
        <fullName evidence="7">MscS family protein</fullName>
    </submittedName>
</protein>
<feature type="domain" description="Mechanosensitive ion channel MscS" evidence="6">
    <location>
        <begin position="254"/>
        <end position="319"/>
    </location>
</feature>
<evidence type="ECO:0000256" key="1">
    <source>
        <dbReference type="ARBA" id="ARBA00004370"/>
    </source>
</evidence>
<sequence length="423" mass="46827">MTLCYSRRFTCVLLLLLSVFCLAADAADKRPPATSSPIHQEFLKHSTLAGVFRRHAKKLLVNREKAKVIVKGLKDVVHLDEIVVFCLLAWMSKPAVRLPYEALSSGRQKDKAPRNFEETPLHLIFDHLSQLAKLALAIYAVDVLKIIAQGMGFKLANMGDFNHAFGKILYTGWIANRASALKRYILAKQTNQDYRDLDGQVQIVDRLIDAALYGITLYIAVDTVQTNMDATMRGFLAFGSVSALAMSLAMQGFVTQVFHGLFLAGSNRVNEGDSVEVLGMSGKIEDLGWLETTLRMSDNILVSIPNADLAGQRISNLSRAITSQVSQKLTFENSEDSLEQIPLLLKDIKREVGISCPTLITDGSRPCRVHVTSIEGDLIEVSCKLHFRIKPVGDAYLDNRQEAIFAIARAVRRSPLQPASPLM</sequence>
<dbReference type="GO" id="GO:0016020">
    <property type="term" value="C:membrane"/>
    <property type="evidence" value="ECO:0007669"/>
    <property type="project" value="UniProtKB-SubCell"/>
</dbReference>
<name>A0A9N8HCU2_9STRA</name>
<keyword evidence="4" id="KW-0472">Membrane</keyword>
<dbReference type="AlphaFoldDB" id="A0A9N8HCU2"/>